<keyword evidence="2" id="KW-0805">Transcription regulation</keyword>
<name>A0ABD3E0C2_9LAMI</name>
<dbReference type="Proteomes" id="UP001632038">
    <property type="component" value="Unassembled WGS sequence"/>
</dbReference>
<comment type="similarity">
    <text evidence="1">Belongs to the mTERF family.</text>
</comment>
<proteinExistence type="inferred from homology"/>
<dbReference type="InterPro" id="IPR003690">
    <property type="entry name" value="MTERF"/>
</dbReference>
<dbReference type="Gene3D" id="1.25.70.10">
    <property type="entry name" value="Transcription termination factor 3, mitochondrial"/>
    <property type="match status" value="3"/>
</dbReference>
<gene>
    <name evidence="4" type="ORF">CASFOL_008921</name>
</gene>
<evidence type="ECO:0000313" key="5">
    <source>
        <dbReference type="Proteomes" id="UP001632038"/>
    </source>
</evidence>
<comment type="caution">
    <text evidence="4">The sequence shown here is derived from an EMBL/GenBank/DDBJ whole genome shotgun (WGS) entry which is preliminary data.</text>
</comment>
<evidence type="ECO:0000256" key="1">
    <source>
        <dbReference type="ARBA" id="ARBA00007692"/>
    </source>
</evidence>
<dbReference type="EMBL" id="JAVIJP010000009">
    <property type="protein sequence ID" value="KAL3647953.1"/>
    <property type="molecule type" value="Genomic_DNA"/>
</dbReference>
<evidence type="ECO:0000313" key="4">
    <source>
        <dbReference type="EMBL" id="KAL3647953.1"/>
    </source>
</evidence>
<keyword evidence="5" id="KW-1185">Reference proteome</keyword>
<evidence type="ECO:0000256" key="2">
    <source>
        <dbReference type="ARBA" id="ARBA00022472"/>
    </source>
</evidence>
<keyword evidence="2" id="KW-0804">Transcription</keyword>
<accession>A0ABD3E0C2</accession>
<dbReference type="PANTHER" id="PTHR13068">
    <property type="entry name" value="CGI-12 PROTEIN-RELATED"/>
    <property type="match status" value="1"/>
</dbReference>
<dbReference type="FunFam" id="1.25.70.10:FF:000001">
    <property type="entry name" value="Mitochondrial transcription termination factor-like"/>
    <property type="match status" value="1"/>
</dbReference>
<reference evidence="5" key="1">
    <citation type="journal article" date="2024" name="IScience">
        <title>Strigolactones Initiate the Formation of Haustorium-like Structures in Castilleja.</title>
        <authorList>
            <person name="Buerger M."/>
            <person name="Peterson D."/>
            <person name="Chory J."/>
        </authorList>
    </citation>
    <scope>NUCLEOTIDE SEQUENCE [LARGE SCALE GENOMIC DNA]</scope>
</reference>
<dbReference type="Pfam" id="PF02536">
    <property type="entry name" value="mTERF"/>
    <property type="match status" value="2"/>
</dbReference>
<dbReference type="InterPro" id="IPR038538">
    <property type="entry name" value="MTERF_sf"/>
</dbReference>
<dbReference type="SMART" id="SM00733">
    <property type="entry name" value="Mterf"/>
    <property type="match status" value="7"/>
</dbReference>
<protein>
    <submittedName>
        <fullName evidence="4">Uncharacterized protein</fullName>
    </submittedName>
</protein>
<keyword evidence="2" id="KW-0806">Transcription termination</keyword>
<sequence>MFAVRRLRLRIPPNDCCCAFVAQQFFRFSENAVFVRSCSSSVCENASEKKTFIVSYLINSCGLSSNDAVSASKKLCHVKSPEKPDAVLKLLREYGFACAHIHRIITGCPEVLLSCPNKTLLPKLEFLRSIGVPHPVLTQKLSLCPFILLRSLENSLIPLYNGLKSLLGSDEKVVHVFTRSPRTFGRFWSPGFNSNISSLRERGVPESTIVTLVMRQPQFLVLATEKLAAHVDRAVAMGFDVSKSAFVHAIHVFVCLTESTLRRKMEVYTRCGWSESEVVTAFLKRPICMKLSKEKITATLDFLVDKLGYEPAAIAQCPMILDLSLEKRIKPRCLVVGILNDKGLKKMNSGTITRIITGCPEVLLSCPNKTLLPKLEFLRSIGVPHPVLTQKLSLYPFILMRSLENLLVYRPSLRICRLSRFRPNQLDACNLGEYSQRLNPFLGHEQLNCNKK</sequence>
<evidence type="ECO:0000256" key="3">
    <source>
        <dbReference type="ARBA" id="ARBA00022946"/>
    </source>
</evidence>
<keyword evidence="3" id="KW-0809">Transit peptide</keyword>
<dbReference type="AlphaFoldDB" id="A0ABD3E0C2"/>
<dbReference type="PANTHER" id="PTHR13068:SF133">
    <property type="entry name" value="MITOCHONDRIAL TRANSCRIPTION TERMINATION FACTOR FAMILY PROTEIN"/>
    <property type="match status" value="1"/>
</dbReference>
<organism evidence="4 5">
    <name type="scientific">Castilleja foliolosa</name>
    <dbReference type="NCBI Taxonomy" id="1961234"/>
    <lineage>
        <taxon>Eukaryota</taxon>
        <taxon>Viridiplantae</taxon>
        <taxon>Streptophyta</taxon>
        <taxon>Embryophyta</taxon>
        <taxon>Tracheophyta</taxon>
        <taxon>Spermatophyta</taxon>
        <taxon>Magnoliopsida</taxon>
        <taxon>eudicotyledons</taxon>
        <taxon>Gunneridae</taxon>
        <taxon>Pentapetalae</taxon>
        <taxon>asterids</taxon>
        <taxon>lamiids</taxon>
        <taxon>Lamiales</taxon>
        <taxon>Orobanchaceae</taxon>
        <taxon>Pedicularideae</taxon>
        <taxon>Castillejinae</taxon>
        <taxon>Castilleja</taxon>
    </lineage>
</organism>
<dbReference type="GO" id="GO:0006353">
    <property type="term" value="P:DNA-templated transcription termination"/>
    <property type="evidence" value="ECO:0007669"/>
    <property type="project" value="UniProtKB-KW"/>
</dbReference>